<dbReference type="Pfam" id="PF12802">
    <property type="entry name" value="MarR_2"/>
    <property type="match status" value="1"/>
</dbReference>
<dbReference type="InterPro" id="IPR036390">
    <property type="entry name" value="WH_DNA-bd_sf"/>
</dbReference>
<dbReference type="InterPro" id="IPR036388">
    <property type="entry name" value="WH-like_DNA-bd_sf"/>
</dbReference>
<evidence type="ECO:0000313" key="6">
    <source>
        <dbReference type="Proteomes" id="UP000615026"/>
    </source>
</evidence>
<dbReference type="SUPFAM" id="SSF46785">
    <property type="entry name" value="Winged helix' DNA-binding domain"/>
    <property type="match status" value="1"/>
</dbReference>
<keyword evidence="3" id="KW-0804">Transcription</keyword>
<evidence type="ECO:0000256" key="2">
    <source>
        <dbReference type="ARBA" id="ARBA00023125"/>
    </source>
</evidence>
<comment type="caution">
    <text evidence="5">The sequence shown here is derived from an EMBL/GenBank/DDBJ whole genome shotgun (WGS) entry which is preliminary data.</text>
</comment>
<dbReference type="AlphaFoldDB" id="A0A928ZY82"/>
<dbReference type="Proteomes" id="UP000615026">
    <property type="component" value="Unassembled WGS sequence"/>
</dbReference>
<dbReference type="InterPro" id="IPR000835">
    <property type="entry name" value="HTH_MarR-typ"/>
</dbReference>
<evidence type="ECO:0000256" key="3">
    <source>
        <dbReference type="ARBA" id="ARBA00023163"/>
    </source>
</evidence>
<organism evidence="5 6">
    <name type="scientific">Leptolyngbya cf. ectocarpi LEGE 11479</name>
    <dbReference type="NCBI Taxonomy" id="1828722"/>
    <lineage>
        <taxon>Bacteria</taxon>
        <taxon>Bacillati</taxon>
        <taxon>Cyanobacteriota</taxon>
        <taxon>Cyanophyceae</taxon>
        <taxon>Leptolyngbyales</taxon>
        <taxon>Leptolyngbyaceae</taxon>
        <taxon>Leptolyngbya group</taxon>
        <taxon>Leptolyngbya</taxon>
    </lineage>
</organism>
<evidence type="ECO:0000256" key="1">
    <source>
        <dbReference type="ARBA" id="ARBA00023015"/>
    </source>
</evidence>
<dbReference type="Gene3D" id="1.10.10.10">
    <property type="entry name" value="Winged helix-like DNA-binding domain superfamily/Winged helix DNA-binding domain"/>
    <property type="match status" value="1"/>
</dbReference>
<evidence type="ECO:0000313" key="5">
    <source>
        <dbReference type="EMBL" id="MBE9069631.1"/>
    </source>
</evidence>
<reference evidence="5" key="1">
    <citation type="submission" date="2020-10" db="EMBL/GenBank/DDBJ databases">
        <authorList>
            <person name="Castelo-Branco R."/>
            <person name="Eusebio N."/>
            <person name="Adriana R."/>
            <person name="Vieira A."/>
            <person name="Brugerolle De Fraissinette N."/>
            <person name="Rezende De Castro R."/>
            <person name="Schneider M.P."/>
            <person name="Vasconcelos V."/>
            <person name="Leao P.N."/>
        </authorList>
    </citation>
    <scope>NUCLEOTIDE SEQUENCE</scope>
    <source>
        <strain evidence="5">LEGE 11479</strain>
    </source>
</reference>
<sequence>MTVTSGTPKEIARQMTSHCIAMRLRQLNRMVTRLYDEALRPLGFTVNQLNILATVISRGPIAPGQLAQMLGMEKSTVSRTIDRMYKHGWIEIGEGKDKRSQSLHATPQGRQLLLKAAPVWDELQTSVLDSTAENTGLLAAFGIAAPTVEPCLNEKNNDFYNDDCADDFYNATP</sequence>
<dbReference type="GO" id="GO:0003677">
    <property type="term" value="F:DNA binding"/>
    <property type="evidence" value="ECO:0007669"/>
    <property type="project" value="UniProtKB-KW"/>
</dbReference>
<keyword evidence="2" id="KW-0238">DNA-binding</keyword>
<dbReference type="RefSeq" id="WP_193995523.1">
    <property type="nucleotide sequence ID" value="NZ_JADEXP010000302.1"/>
</dbReference>
<proteinExistence type="predicted"/>
<keyword evidence="1" id="KW-0805">Transcription regulation</keyword>
<dbReference type="PANTHER" id="PTHR42756:SF1">
    <property type="entry name" value="TRANSCRIPTIONAL REPRESSOR OF EMRAB OPERON"/>
    <property type="match status" value="1"/>
</dbReference>
<dbReference type="PROSITE" id="PS50995">
    <property type="entry name" value="HTH_MARR_2"/>
    <property type="match status" value="1"/>
</dbReference>
<dbReference type="EMBL" id="JADEXP010000302">
    <property type="protein sequence ID" value="MBE9069631.1"/>
    <property type="molecule type" value="Genomic_DNA"/>
</dbReference>
<dbReference type="PRINTS" id="PR00598">
    <property type="entry name" value="HTHMARR"/>
</dbReference>
<dbReference type="GO" id="GO:0003700">
    <property type="term" value="F:DNA-binding transcription factor activity"/>
    <property type="evidence" value="ECO:0007669"/>
    <property type="project" value="InterPro"/>
</dbReference>
<evidence type="ECO:0000259" key="4">
    <source>
        <dbReference type="PROSITE" id="PS50995"/>
    </source>
</evidence>
<dbReference type="SMART" id="SM00347">
    <property type="entry name" value="HTH_MARR"/>
    <property type="match status" value="1"/>
</dbReference>
<dbReference type="PANTHER" id="PTHR42756">
    <property type="entry name" value="TRANSCRIPTIONAL REGULATOR, MARR"/>
    <property type="match status" value="1"/>
</dbReference>
<accession>A0A928ZY82</accession>
<name>A0A928ZY82_LEPEC</name>
<protein>
    <submittedName>
        <fullName evidence="5">Winged helix-turn-helix transcriptional regulator</fullName>
    </submittedName>
</protein>
<feature type="domain" description="HTH marR-type" evidence="4">
    <location>
        <begin position="17"/>
        <end position="150"/>
    </location>
</feature>
<gene>
    <name evidence="5" type="ORF">IQ260_23580</name>
</gene>
<keyword evidence="6" id="KW-1185">Reference proteome</keyword>